<comment type="caution">
    <text evidence="1">The sequence shown here is derived from an EMBL/GenBank/DDBJ whole genome shotgun (WGS) entry which is preliminary data.</text>
</comment>
<dbReference type="InterPro" id="IPR046349">
    <property type="entry name" value="C1-like_sf"/>
</dbReference>
<gene>
    <name evidence="1" type="ORF">ILEXP_LOCUS29490</name>
</gene>
<reference evidence="1 2" key="1">
    <citation type="submission" date="2024-02" db="EMBL/GenBank/DDBJ databases">
        <authorList>
            <person name="Vignale AGUSTIN F."/>
            <person name="Sosa J E."/>
            <person name="Modenutti C."/>
        </authorList>
    </citation>
    <scope>NUCLEOTIDE SEQUENCE [LARGE SCALE GENOMIC DNA]</scope>
</reference>
<dbReference type="PANTHER" id="PTHR46288">
    <property type="entry name" value="PHORBOL-ESTER/DAG-TYPE DOMAIN-CONTAINING PROTEIN"/>
    <property type="match status" value="1"/>
</dbReference>
<proteinExistence type="predicted"/>
<evidence type="ECO:0000313" key="2">
    <source>
        <dbReference type="Proteomes" id="UP001642360"/>
    </source>
</evidence>
<name>A0ABC8SU36_9AQUA</name>
<evidence type="ECO:0000313" key="1">
    <source>
        <dbReference type="EMBL" id="CAK9160717.1"/>
    </source>
</evidence>
<accession>A0ABC8SU36</accession>
<dbReference type="Proteomes" id="UP001642360">
    <property type="component" value="Unassembled WGS sequence"/>
</dbReference>
<organism evidence="1 2">
    <name type="scientific">Ilex paraguariensis</name>
    <name type="common">yerba mate</name>
    <dbReference type="NCBI Taxonomy" id="185542"/>
    <lineage>
        <taxon>Eukaryota</taxon>
        <taxon>Viridiplantae</taxon>
        <taxon>Streptophyta</taxon>
        <taxon>Embryophyta</taxon>
        <taxon>Tracheophyta</taxon>
        <taxon>Spermatophyta</taxon>
        <taxon>Magnoliopsida</taxon>
        <taxon>eudicotyledons</taxon>
        <taxon>Gunneridae</taxon>
        <taxon>Pentapetalae</taxon>
        <taxon>asterids</taxon>
        <taxon>campanulids</taxon>
        <taxon>Aquifoliales</taxon>
        <taxon>Aquifoliaceae</taxon>
        <taxon>Ilex</taxon>
    </lineage>
</organism>
<dbReference type="AlphaFoldDB" id="A0ABC8SU36"/>
<dbReference type="EMBL" id="CAUOFW020003565">
    <property type="protein sequence ID" value="CAK9160717.1"/>
    <property type="molecule type" value="Genomic_DNA"/>
</dbReference>
<sequence>MELPHFSHEHRLIPMEVRKEKGGRVTCCVGCLKPILGAAYSCTVISNTSKRACYFFLHKRCAELPEEIENPLHQHHVLSLRKDKGESIVVSSTAAVTFAHLESAFLVAQTSQM</sequence>
<dbReference type="PANTHER" id="PTHR46288:SF27">
    <property type="entry name" value="CYSTEINE_HISTIDINE-RICH C1 DOMAIN FAMILY PROTEIN"/>
    <property type="match status" value="1"/>
</dbReference>
<protein>
    <submittedName>
        <fullName evidence="1">Uncharacterized protein</fullName>
    </submittedName>
</protein>
<dbReference type="SUPFAM" id="SSF57889">
    <property type="entry name" value="Cysteine-rich domain"/>
    <property type="match status" value="1"/>
</dbReference>
<keyword evidence="2" id="KW-1185">Reference proteome</keyword>